<evidence type="ECO:0000256" key="1">
    <source>
        <dbReference type="ARBA" id="ARBA00004123"/>
    </source>
</evidence>
<dbReference type="SUPFAM" id="SSF57667">
    <property type="entry name" value="beta-beta-alpha zinc fingers"/>
    <property type="match status" value="1"/>
</dbReference>
<comment type="subcellular location">
    <subcellularLocation>
        <location evidence="1">Nucleus</location>
    </subcellularLocation>
</comment>
<evidence type="ECO:0000256" key="2">
    <source>
        <dbReference type="ARBA" id="ARBA00022723"/>
    </source>
</evidence>
<evidence type="ECO:0000256" key="7">
    <source>
        <dbReference type="PROSITE-ProRule" id="PRU00042"/>
    </source>
</evidence>
<name>A0A5E4PSB7_9NEOP</name>
<organism evidence="9 10">
    <name type="scientific">Leptidea sinapis</name>
    <dbReference type="NCBI Taxonomy" id="189913"/>
    <lineage>
        <taxon>Eukaryota</taxon>
        <taxon>Metazoa</taxon>
        <taxon>Ecdysozoa</taxon>
        <taxon>Arthropoda</taxon>
        <taxon>Hexapoda</taxon>
        <taxon>Insecta</taxon>
        <taxon>Pterygota</taxon>
        <taxon>Neoptera</taxon>
        <taxon>Endopterygota</taxon>
        <taxon>Lepidoptera</taxon>
        <taxon>Glossata</taxon>
        <taxon>Ditrysia</taxon>
        <taxon>Papilionoidea</taxon>
        <taxon>Pieridae</taxon>
        <taxon>Dismorphiinae</taxon>
        <taxon>Leptidea</taxon>
    </lineage>
</organism>
<dbReference type="Gene3D" id="3.30.160.60">
    <property type="entry name" value="Classic Zinc Finger"/>
    <property type="match status" value="1"/>
</dbReference>
<evidence type="ECO:0000313" key="9">
    <source>
        <dbReference type="EMBL" id="VVC88283.1"/>
    </source>
</evidence>
<dbReference type="Pfam" id="PF00096">
    <property type="entry name" value="zf-C2H2"/>
    <property type="match status" value="2"/>
</dbReference>
<feature type="domain" description="C2H2-type" evidence="8">
    <location>
        <begin position="155"/>
        <end position="177"/>
    </location>
</feature>
<dbReference type="GO" id="GO:0005634">
    <property type="term" value="C:nucleus"/>
    <property type="evidence" value="ECO:0007669"/>
    <property type="project" value="UniProtKB-SubCell"/>
</dbReference>
<accession>A0A5E4PSB7</accession>
<keyword evidence="10" id="KW-1185">Reference proteome</keyword>
<keyword evidence="4 7" id="KW-0863">Zinc-finger</keyword>
<protein>
    <recommendedName>
        <fullName evidence="8">C2H2-type domain-containing protein</fullName>
    </recommendedName>
</protein>
<dbReference type="PROSITE" id="PS50157">
    <property type="entry name" value="ZINC_FINGER_C2H2_2"/>
    <property type="match status" value="2"/>
</dbReference>
<feature type="non-terminal residue" evidence="9">
    <location>
        <position position="220"/>
    </location>
</feature>
<dbReference type="PROSITE" id="PS00028">
    <property type="entry name" value="ZINC_FINGER_C2H2_1"/>
    <property type="match status" value="1"/>
</dbReference>
<reference evidence="9 10" key="1">
    <citation type="submission" date="2017-07" db="EMBL/GenBank/DDBJ databases">
        <authorList>
            <person name="Talla V."/>
            <person name="Backstrom N."/>
        </authorList>
    </citation>
    <scope>NUCLEOTIDE SEQUENCE [LARGE SCALE GENOMIC DNA]</scope>
</reference>
<keyword evidence="2" id="KW-0479">Metal-binding</keyword>
<dbReference type="GO" id="GO:0000981">
    <property type="term" value="F:DNA-binding transcription factor activity, RNA polymerase II-specific"/>
    <property type="evidence" value="ECO:0007669"/>
    <property type="project" value="TreeGrafter"/>
</dbReference>
<evidence type="ECO:0000256" key="6">
    <source>
        <dbReference type="ARBA" id="ARBA00023242"/>
    </source>
</evidence>
<dbReference type="InterPro" id="IPR013087">
    <property type="entry name" value="Znf_C2H2_type"/>
</dbReference>
<dbReference type="PANTHER" id="PTHR24394">
    <property type="entry name" value="ZINC FINGER PROTEIN"/>
    <property type="match status" value="1"/>
</dbReference>
<proteinExistence type="predicted"/>
<keyword evidence="5" id="KW-0862">Zinc</keyword>
<evidence type="ECO:0000259" key="8">
    <source>
        <dbReference type="PROSITE" id="PS50157"/>
    </source>
</evidence>
<dbReference type="SMART" id="SM00355">
    <property type="entry name" value="ZnF_C2H2"/>
    <property type="match status" value="2"/>
</dbReference>
<sequence>MASSVIKVEIETEVCSVCRRDGELMSPEEYDAEVPHSVPLRTMLLHINNNKVIPEGKLCSNCIRRSIDAYEFSLALSAKTTPPLSEKIRALQKRLLELTEKVDVYIVVGGQGDNPGGSYSEDDIIMVDHESLKVATQLGDQELEKARNAAGELVYQCTVCPMSFEKVSEYQTHMTEHGELARHSCWTCGAQFTSAASLRTHMSQHKAAQLTCHLCDTTFQ</sequence>
<gene>
    <name evidence="9" type="ORF">LSINAPIS_LOCUS1698</name>
</gene>
<keyword evidence="3" id="KW-0677">Repeat</keyword>
<evidence type="ECO:0000313" key="10">
    <source>
        <dbReference type="Proteomes" id="UP000324832"/>
    </source>
</evidence>
<evidence type="ECO:0000256" key="3">
    <source>
        <dbReference type="ARBA" id="ARBA00022737"/>
    </source>
</evidence>
<dbReference type="Proteomes" id="UP000324832">
    <property type="component" value="Unassembled WGS sequence"/>
</dbReference>
<dbReference type="InterPro" id="IPR036236">
    <property type="entry name" value="Znf_C2H2_sf"/>
</dbReference>
<keyword evidence="6" id="KW-0539">Nucleus</keyword>
<feature type="domain" description="C2H2-type" evidence="8">
    <location>
        <begin position="183"/>
        <end position="210"/>
    </location>
</feature>
<dbReference type="EMBL" id="FZQP02000282">
    <property type="protein sequence ID" value="VVC88283.1"/>
    <property type="molecule type" value="Genomic_DNA"/>
</dbReference>
<dbReference type="GO" id="GO:0008270">
    <property type="term" value="F:zinc ion binding"/>
    <property type="evidence" value="ECO:0007669"/>
    <property type="project" value="UniProtKB-KW"/>
</dbReference>
<dbReference type="PANTHER" id="PTHR24394:SF29">
    <property type="entry name" value="MYONEURIN"/>
    <property type="match status" value="1"/>
</dbReference>
<dbReference type="AlphaFoldDB" id="A0A5E4PSB7"/>
<evidence type="ECO:0000256" key="4">
    <source>
        <dbReference type="ARBA" id="ARBA00022771"/>
    </source>
</evidence>
<evidence type="ECO:0000256" key="5">
    <source>
        <dbReference type="ARBA" id="ARBA00022833"/>
    </source>
</evidence>